<dbReference type="Proteomes" id="UP000183190">
    <property type="component" value="Unassembled WGS sequence"/>
</dbReference>
<name>A0A1H6L2B5_RUMFL</name>
<accession>A0A1H6L2B5</accession>
<gene>
    <name evidence="1" type="ORF">SAMN02910265_02745</name>
</gene>
<organism evidence="1 2">
    <name type="scientific">Ruminococcus flavefaciens</name>
    <dbReference type="NCBI Taxonomy" id="1265"/>
    <lineage>
        <taxon>Bacteria</taxon>
        <taxon>Bacillati</taxon>
        <taxon>Bacillota</taxon>
        <taxon>Clostridia</taxon>
        <taxon>Eubacteriales</taxon>
        <taxon>Oscillospiraceae</taxon>
        <taxon>Ruminococcus</taxon>
    </lineage>
</organism>
<reference evidence="1 2" key="1">
    <citation type="submission" date="2016-10" db="EMBL/GenBank/DDBJ databases">
        <authorList>
            <person name="de Groot N.N."/>
        </authorList>
    </citation>
    <scope>NUCLEOTIDE SEQUENCE [LARGE SCALE GENOMIC DNA]</scope>
    <source>
        <strain evidence="1 2">YAD2003</strain>
    </source>
</reference>
<evidence type="ECO:0000313" key="2">
    <source>
        <dbReference type="Proteomes" id="UP000183190"/>
    </source>
</evidence>
<dbReference type="EMBL" id="FNWV01000012">
    <property type="protein sequence ID" value="SEH79488.1"/>
    <property type="molecule type" value="Genomic_DNA"/>
</dbReference>
<proteinExistence type="predicted"/>
<dbReference type="RefSeq" id="WP_074718363.1">
    <property type="nucleotide sequence ID" value="NZ_FNWV01000012.1"/>
</dbReference>
<dbReference type="AlphaFoldDB" id="A0A1H6L2B5"/>
<evidence type="ECO:0000313" key="1">
    <source>
        <dbReference type="EMBL" id="SEH79488.1"/>
    </source>
</evidence>
<dbReference type="OrthoDB" id="1818596at2"/>
<protein>
    <submittedName>
        <fullName evidence="1">Uncharacterized protein</fullName>
    </submittedName>
</protein>
<sequence>MNRKLDLRILENCDMKTLEVLSRKYKAVDDKEAEKIFRRIENDADYYEDVQVHNIEPYHRPVWRKVCSVALPLAAAAIVVTGGVYFNSQLENYKNTDDISETDTMSGSVENSYAAISVTDDYKGTILGISNWHIEKEDIYEYDNSVRITFIDDDTGNEFAYSEIKSGEKYAYLVDLDNDGTDEMICNHIRAVVYGENNNHAAVYRLRDGMLEAGKIINNYEHILEEHDISLSSYVDFSDEYSPEKNKFIFKSSYIDTEYELGIEDYSFSPAFLYPYYIRDNTGYLLGVKNWHISKESVTSDIENTYFINDVTGEKFVEFTGYKDKTSVFLADLENDSAPEVVCNYQWSEDQENMNNHVKIYRVNKGVLECGEFLNDLEAFEKAANIELDSCDDFTEYYNTDKNKIMLKKQGEDTEYELGIEYYHFKPVDLQDTVQTGIDTE</sequence>